<sequence>MSYLPKFRLKISKSAHLSEGEPGITSIIIMRPYAHLERELRNTFKAEDDVKVILDKRYEERRKKKQAIATEHRKTSRRRPKEEFVEVVIST</sequence>
<dbReference type="EMBL" id="LAZR01002466">
    <property type="protein sequence ID" value="KKN29687.1"/>
    <property type="molecule type" value="Genomic_DNA"/>
</dbReference>
<dbReference type="AlphaFoldDB" id="A0A0F9PY70"/>
<gene>
    <name evidence="1" type="ORF">LCGC14_0841570</name>
</gene>
<name>A0A0F9PY70_9ZZZZ</name>
<proteinExistence type="predicted"/>
<protein>
    <submittedName>
        <fullName evidence="1">Uncharacterized protein</fullName>
    </submittedName>
</protein>
<accession>A0A0F9PY70</accession>
<comment type="caution">
    <text evidence="1">The sequence shown here is derived from an EMBL/GenBank/DDBJ whole genome shotgun (WGS) entry which is preliminary data.</text>
</comment>
<organism evidence="1">
    <name type="scientific">marine sediment metagenome</name>
    <dbReference type="NCBI Taxonomy" id="412755"/>
    <lineage>
        <taxon>unclassified sequences</taxon>
        <taxon>metagenomes</taxon>
        <taxon>ecological metagenomes</taxon>
    </lineage>
</organism>
<evidence type="ECO:0000313" key="1">
    <source>
        <dbReference type="EMBL" id="KKN29687.1"/>
    </source>
</evidence>
<reference evidence="1" key="1">
    <citation type="journal article" date="2015" name="Nature">
        <title>Complex archaea that bridge the gap between prokaryotes and eukaryotes.</title>
        <authorList>
            <person name="Spang A."/>
            <person name="Saw J.H."/>
            <person name="Jorgensen S.L."/>
            <person name="Zaremba-Niedzwiedzka K."/>
            <person name="Martijn J."/>
            <person name="Lind A.E."/>
            <person name="van Eijk R."/>
            <person name="Schleper C."/>
            <person name="Guy L."/>
            <person name="Ettema T.J."/>
        </authorList>
    </citation>
    <scope>NUCLEOTIDE SEQUENCE</scope>
</reference>